<dbReference type="InterPro" id="IPR007848">
    <property type="entry name" value="Small_mtfrase_dom"/>
</dbReference>
<comment type="function">
    <text evidence="5">Methylates the class 1 translation termination release factors RF1/PrfA and RF2/PrfB on the glutamine residue of the universally conserved GGQ motif.</text>
</comment>
<sequence>MKLKEILDKTTAFFKDKKIETARLDAELLLAHGLKLERIQLYLKFDQPMKDDELVILRELVRRRASGEPVAYILGYRDFFKYRFEVSPAVLIPRPETEHIIEEVLSWNSDKEAALGFMDLGCGSGCIGLTLLKEYPQAKLLAVDLSEKALEVASRNAEALGVADRVKFLHADAAQEDMLMSTYMGFVGKNKVDALVSNPPYIAHQDNQVEENVKKFEPNSALYADDNGLALLKNWSRIYGNHLSPSGLMLMEMGMSQGAAMKEHFDSLKIFNEINVVKDLASHDRVIRGVTHG</sequence>
<dbReference type="PANTHER" id="PTHR18895:SF74">
    <property type="entry name" value="MTRF1L RELEASE FACTOR GLUTAMINE METHYLTRANSFERASE"/>
    <property type="match status" value="1"/>
</dbReference>
<reference evidence="8 9" key="1">
    <citation type="submission" date="2016-03" db="EMBL/GenBank/DDBJ databases">
        <authorList>
            <person name="Ploux O."/>
        </authorList>
    </citation>
    <scope>NUCLEOTIDE SEQUENCE [LARGE SCALE GENOMIC DNA]</scope>
    <source>
        <strain evidence="8 9">BER2</strain>
    </source>
</reference>
<dbReference type="InterPro" id="IPR029063">
    <property type="entry name" value="SAM-dependent_MTases_sf"/>
</dbReference>
<feature type="domain" description="Methyltransferase small" evidence="6">
    <location>
        <begin position="116"/>
        <end position="208"/>
    </location>
</feature>
<dbReference type="NCBIfam" id="TIGR00536">
    <property type="entry name" value="hemK_fam"/>
    <property type="match status" value="1"/>
</dbReference>
<feature type="binding site" evidence="5">
    <location>
        <position position="198"/>
    </location>
    <ligand>
        <name>S-adenosyl-L-methionine</name>
        <dbReference type="ChEBI" id="CHEBI:59789"/>
    </ligand>
</feature>
<dbReference type="Pfam" id="PF17827">
    <property type="entry name" value="PrmC_N"/>
    <property type="match status" value="1"/>
</dbReference>
<dbReference type="SUPFAM" id="SSF53335">
    <property type="entry name" value="S-adenosyl-L-methionine-dependent methyltransferases"/>
    <property type="match status" value="1"/>
</dbReference>
<dbReference type="EC" id="2.1.1.297" evidence="5"/>
<evidence type="ECO:0000256" key="3">
    <source>
        <dbReference type="ARBA" id="ARBA00022691"/>
    </source>
</evidence>
<name>A0A150WCH4_BDEBC</name>
<dbReference type="OrthoDB" id="5297556at2"/>
<keyword evidence="3 5" id="KW-0949">S-adenosyl-L-methionine</keyword>
<keyword evidence="1 5" id="KW-0489">Methyltransferase</keyword>
<evidence type="ECO:0000256" key="5">
    <source>
        <dbReference type="HAMAP-Rule" id="MF_02126"/>
    </source>
</evidence>
<dbReference type="Gene3D" id="1.10.8.10">
    <property type="entry name" value="DNA helicase RuvA subunit, C-terminal domain"/>
    <property type="match status" value="1"/>
</dbReference>
<evidence type="ECO:0000259" key="7">
    <source>
        <dbReference type="Pfam" id="PF17827"/>
    </source>
</evidence>
<dbReference type="PROSITE" id="PS00092">
    <property type="entry name" value="N6_MTASE"/>
    <property type="match status" value="1"/>
</dbReference>
<dbReference type="GO" id="GO:0102559">
    <property type="term" value="F:peptide chain release factor N(5)-glutamine methyltransferase activity"/>
    <property type="evidence" value="ECO:0007669"/>
    <property type="project" value="UniProtKB-EC"/>
</dbReference>
<organism evidence="8 9">
    <name type="scientific">Bdellovibrio bacteriovorus</name>
    <dbReference type="NCBI Taxonomy" id="959"/>
    <lineage>
        <taxon>Bacteria</taxon>
        <taxon>Pseudomonadati</taxon>
        <taxon>Bdellovibrionota</taxon>
        <taxon>Bdellovibrionia</taxon>
        <taxon>Bdellovibrionales</taxon>
        <taxon>Pseudobdellovibrionaceae</taxon>
        <taxon>Bdellovibrio</taxon>
    </lineage>
</organism>
<keyword evidence="2 5" id="KW-0808">Transferase</keyword>
<dbReference type="InterPro" id="IPR050320">
    <property type="entry name" value="N5-glutamine_MTase"/>
</dbReference>
<feature type="domain" description="Release factor glutamine methyltransferase N-terminal" evidence="7">
    <location>
        <begin position="5"/>
        <end position="75"/>
    </location>
</feature>
<protein>
    <recommendedName>
        <fullName evidence="5">Release factor glutamine methyltransferase</fullName>
        <shortName evidence="5">RF MTase</shortName>
        <ecNumber evidence="5">2.1.1.297</ecNumber>
    </recommendedName>
    <alternativeName>
        <fullName evidence="5">N5-glutamine methyltransferase PrmC</fullName>
    </alternativeName>
    <alternativeName>
        <fullName evidence="5">Protein-(glutamine-N5) MTase PrmC</fullName>
    </alternativeName>
    <alternativeName>
        <fullName evidence="5">Protein-glutamine N-methyltransferase PrmC</fullName>
    </alternativeName>
</protein>
<evidence type="ECO:0000313" key="8">
    <source>
        <dbReference type="EMBL" id="KYG60765.1"/>
    </source>
</evidence>
<evidence type="ECO:0000256" key="2">
    <source>
        <dbReference type="ARBA" id="ARBA00022679"/>
    </source>
</evidence>
<gene>
    <name evidence="5" type="primary">prmC</name>
    <name evidence="8" type="ORF">AZI85_12310</name>
</gene>
<proteinExistence type="inferred from homology"/>
<dbReference type="Pfam" id="PF05175">
    <property type="entry name" value="MTS"/>
    <property type="match status" value="1"/>
</dbReference>
<dbReference type="AlphaFoldDB" id="A0A150WCH4"/>
<evidence type="ECO:0000256" key="4">
    <source>
        <dbReference type="ARBA" id="ARBA00048391"/>
    </source>
</evidence>
<feature type="binding site" evidence="5">
    <location>
        <position position="144"/>
    </location>
    <ligand>
        <name>S-adenosyl-L-methionine</name>
        <dbReference type="ChEBI" id="CHEBI:59789"/>
    </ligand>
</feature>
<evidence type="ECO:0000259" key="6">
    <source>
        <dbReference type="Pfam" id="PF05175"/>
    </source>
</evidence>
<dbReference type="CDD" id="cd02440">
    <property type="entry name" value="AdoMet_MTases"/>
    <property type="match status" value="1"/>
</dbReference>
<dbReference type="Gene3D" id="3.40.50.150">
    <property type="entry name" value="Vaccinia Virus protein VP39"/>
    <property type="match status" value="1"/>
</dbReference>
<dbReference type="PANTHER" id="PTHR18895">
    <property type="entry name" value="HEMK METHYLTRANSFERASE"/>
    <property type="match status" value="1"/>
</dbReference>
<dbReference type="RefSeq" id="WP_063245017.1">
    <property type="nucleotide sequence ID" value="NZ_LUKF01000019.1"/>
</dbReference>
<dbReference type="GO" id="GO:0003676">
    <property type="term" value="F:nucleic acid binding"/>
    <property type="evidence" value="ECO:0007669"/>
    <property type="project" value="InterPro"/>
</dbReference>
<dbReference type="NCBIfam" id="TIGR03534">
    <property type="entry name" value="RF_mod_PrmC"/>
    <property type="match status" value="1"/>
</dbReference>
<dbReference type="Proteomes" id="UP000075391">
    <property type="component" value="Unassembled WGS sequence"/>
</dbReference>
<evidence type="ECO:0000313" key="9">
    <source>
        <dbReference type="Proteomes" id="UP000075391"/>
    </source>
</evidence>
<comment type="caution">
    <text evidence="5">Lacks conserved residue(s) required for the propagation of feature annotation.</text>
</comment>
<dbReference type="InterPro" id="IPR040758">
    <property type="entry name" value="PrmC_N"/>
</dbReference>
<comment type="catalytic activity">
    <reaction evidence="4 5">
        <text>L-glutaminyl-[peptide chain release factor] + S-adenosyl-L-methionine = N(5)-methyl-L-glutaminyl-[peptide chain release factor] + S-adenosyl-L-homocysteine + H(+)</text>
        <dbReference type="Rhea" id="RHEA:42896"/>
        <dbReference type="Rhea" id="RHEA-COMP:10271"/>
        <dbReference type="Rhea" id="RHEA-COMP:10272"/>
        <dbReference type="ChEBI" id="CHEBI:15378"/>
        <dbReference type="ChEBI" id="CHEBI:30011"/>
        <dbReference type="ChEBI" id="CHEBI:57856"/>
        <dbReference type="ChEBI" id="CHEBI:59789"/>
        <dbReference type="ChEBI" id="CHEBI:61891"/>
        <dbReference type="EC" id="2.1.1.297"/>
    </reaction>
</comment>
<evidence type="ECO:0000256" key="1">
    <source>
        <dbReference type="ARBA" id="ARBA00022603"/>
    </source>
</evidence>
<comment type="similarity">
    <text evidence="5">Belongs to the protein N5-glutamine methyltransferase family. PrmC subfamily.</text>
</comment>
<dbReference type="InterPro" id="IPR004556">
    <property type="entry name" value="HemK-like"/>
</dbReference>
<dbReference type="EMBL" id="LUKF01000019">
    <property type="protein sequence ID" value="KYG60765.1"/>
    <property type="molecule type" value="Genomic_DNA"/>
</dbReference>
<accession>A0A150WCH4</accession>
<dbReference type="GO" id="GO:0032259">
    <property type="term" value="P:methylation"/>
    <property type="evidence" value="ECO:0007669"/>
    <property type="project" value="UniProtKB-KW"/>
</dbReference>
<dbReference type="HAMAP" id="MF_02126">
    <property type="entry name" value="RF_methyltr_PrmC"/>
    <property type="match status" value="1"/>
</dbReference>
<dbReference type="InterPro" id="IPR019874">
    <property type="entry name" value="RF_methyltr_PrmC"/>
</dbReference>
<feature type="binding site" evidence="5">
    <location>
        <begin position="198"/>
        <end position="201"/>
    </location>
    <ligand>
        <name>substrate</name>
    </ligand>
</feature>
<feature type="binding site" evidence="5">
    <location>
        <begin position="121"/>
        <end position="125"/>
    </location>
    <ligand>
        <name>S-adenosyl-L-methionine</name>
        <dbReference type="ChEBI" id="CHEBI:59789"/>
    </ligand>
</feature>
<dbReference type="InterPro" id="IPR002052">
    <property type="entry name" value="DNA_methylase_N6_adenine_CS"/>
</dbReference>
<comment type="caution">
    <text evidence="8">The sequence shown here is derived from an EMBL/GenBank/DDBJ whole genome shotgun (WGS) entry which is preliminary data.</text>
</comment>